<dbReference type="InterPro" id="IPR019874">
    <property type="entry name" value="RF_methyltr_PrmC"/>
</dbReference>
<keyword evidence="2 8" id="KW-0489">Methyltransferase</keyword>
<dbReference type="EMBL" id="LR791395">
    <property type="protein sequence ID" value="CAB3267257.1"/>
    <property type="molecule type" value="mRNA"/>
</dbReference>
<dbReference type="InterPro" id="IPR040758">
    <property type="entry name" value="PrmC_N"/>
</dbReference>
<feature type="domain" description="Methyltransferase small" evidence="6">
    <location>
        <begin position="139"/>
        <end position="226"/>
    </location>
</feature>
<dbReference type="InterPro" id="IPR007848">
    <property type="entry name" value="Small_mtfrase_dom"/>
</dbReference>
<evidence type="ECO:0000256" key="3">
    <source>
        <dbReference type="ARBA" id="ARBA00022679"/>
    </source>
</evidence>
<dbReference type="NCBIfam" id="TIGR00536">
    <property type="entry name" value="hemK_fam"/>
    <property type="match status" value="1"/>
</dbReference>
<proteinExistence type="evidence at transcript level"/>
<evidence type="ECO:0000313" key="8">
    <source>
        <dbReference type="EMBL" id="CAB3267257.1"/>
    </source>
</evidence>
<dbReference type="SUPFAM" id="SSF53335">
    <property type="entry name" value="S-adenosyl-L-methionine-dependent methyltransferases"/>
    <property type="match status" value="1"/>
</dbReference>
<dbReference type="PANTHER" id="PTHR18895">
    <property type="entry name" value="HEMK METHYLTRANSFERASE"/>
    <property type="match status" value="1"/>
</dbReference>
<dbReference type="PROSITE" id="PS00092">
    <property type="entry name" value="N6_MTASE"/>
    <property type="match status" value="1"/>
</dbReference>
<dbReference type="Gene3D" id="3.40.50.150">
    <property type="entry name" value="Vaccinia Virus protein VP39"/>
    <property type="match status" value="1"/>
</dbReference>
<protein>
    <recommendedName>
        <fullName evidence="1">peptide chain release factor N(5)-glutamine methyltransferase</fullName>
        <ecNumber evidence="1">2.1.1.297</ecNumber>
    </recommendedName>
</protein>
<keyword evidence="4" id="KW-0949">S-adenosyl-L-methionine</keyword>
<feature type="domain" description="Release factor glutamine methyltransferase N-terminal" evidence="7">
    <location>
        <begin position="26"/>
        <end position="95"/>
    </location>
</feature>
<dbReference type="NCBIfam" id="TIGR03534">
    <property type="entry name" value="RF_mod_PrmC"/>
    <property type="match status" value="1"/>
</dbReference>
<name>A0A6F9DUX8_9ASCI</name>
<evidence type="ECO:0000259" key="7">
    <source>
        <dbReference type="Pfam" id="PF17827"/>
    </source>
</evidence>
<dbReference type="GO" id="GO:0003676">
    <property type="term" value="F:nucleic acid binding"/>
    <property type="evidence" value="ECO:0007669"/>
    <property type="project" value="InterPro"/>
</dbReference>
<gene>
    <name evidence="8" type="primary">Trmt11-002</name>
</gene>
<dbReference type="Pfam" id="PF05175">
    <property type="entry name" value="MTS"/>
    <property type="match status" value="1"/>
</dbReference>
<evidence type="ECO:0000256" key="4">
    <source>
        <dbReference type="ARBA" id="ARBA00022691"/>
    </source>
</evidence>
<dbReference type="GO" id="GO:0032259">
    <property type="term" value="P:methylation"/>
    <property type="evidence" value="ECO:0007669"/>
    <property type="project" value="UniProtKB-KW"/>
</dbReference>
<evidence type="ECO:0000256" key="2">
    <source>
        <dbReference type="ARBA" id="ARBA00022603"/>
    </source>
</evidence>
<organism evidence="8">
    <name type="scientific">Phallusia mammillata</name>
    <dbReference type="NCBI Taxonomy" id="59560"/>
    <lineage>
        <taxon>Eukaryota</taxon>
        <taxon>Metazoa</taxon>
        <taxon>Chordata</taxon>
        <taxon>Tunicata</taxon>
        <taxon>Ascidiacea</taxon>
        <taxon>Phlebobranchia</taxon>
        <taxon>Ascidiidae</taxon>
        <taxon>Phallusia</taxon>
    </lineage>
</organism>
<comment type="catalytic activity">
    <reaction evidence="5">
        <text>L-glutaminyl-[peptide chain release factor] + S-adenosyl-L-methionine = N(5)-methyl-L-glutaminyl-[peptide chain release factor] + S-adenosyl-L-homocysteine + H(+)</text>
        <dbReference type="Rhea" id="RHEA:42896"/>
        <dbReference type="Rhea" id="RHEA-COMP:10271"/>
        <dbReference type="Rhea" id="RHEA-COMP:10272"/>
        <dbReference type="ChEBI" id="CHEBI:15378"/>
        <dbReference type="ChEBI" id="CHEBI:30011"/>
        <dbReference type="ChEBI" id="CHEBI:57856"/>
        <dbReference type="ChEBI" id="CHEBI:59789"/>
        <dbReference type="ChEBI" id="CHEBI:61891"/>
        <dbReference type="EC" id="2.1.1.297"/>
    </reaction>
</comment>
<dbReference type="InterPro" id="IPR050320">
    <property type="entry name" value="N5-glutamine_MTase"/>
</dbReference>
<dbReference type="InterPro" id="IPR004556">
    <property type="entry name" value="HemK-like"/>
</dbReference>
<evidence type="ECO:0000256" key="1">
    <source>
        <dbReference type="ARBA" id="ARBA00012771"/>
    </source>
</evidence>
<dbReference type="InterPro" id="IPR002052">
    <property type="entry name" value="DNA_methylase_N6_adenine_CS"/>
</dbReference>
<evidence type="ECO:0000259" key="6">
    <source>
        <dbReference type="Pfam" id="PF05175"/>
    </source>
</evidence>
<dbReference type="GO" id="GO:0005739">
    <property type="term" value="C:mitochondrion"/>
    <property type="evidence" value="ECO:0007669"/>
    <property type="project" value="TreeGrafter"/>
</dbReference>
<accession>A0A6F9DUX8</accession>
<dbReference type="CDD" id="cd02440">
    <property type="entry name" value="AdoMet_MTases"/>
    <property type="match status" value="1"/>
</dbReference>
<dbReference type="InterPro" id="IPR029063">
    <property type="entry name" value="SAM-dependent_MTases_sf"/>
</dbReference>
<keyword evidence="3 8" id="KW-0808">Transferase</keyword>
<dbReference type="AlphaFoldDB" id="A0A6F9DUX8"/>
<dbReference type="Pfam" id="PF17827">
    <property type="entry name" value="PrmC_N"/>
    <property type="match status" value="1"/>
</dbReference>
<dbReference type="EC" id="2.1.1.297" evidence="1"/>
<dbReference type="PANTHER" id="PTHR18895:SF74">
    <property type="entry name" value="MTRF1L RELEASE FACTOR GLUTAMINE METHYLTRANSFERASE"/>
    <property type="match status" value="1"/>
</dbReference>
<sequence>MLQNVSLRFLRHLAKDNLKETALSKLKHWTKQFSSNKVLEPETSAALIVAHALNKKMFVELDSHEKQQPLTHQQIKLIDNLARKRLQKIPIQYIIKEWDFSGLTLKMRPPVFIPRPETEDLVQFVSDEILTNSATSVLHLLEVGCGSGAISLAVIKSEKIKSNKTDINFTCIDCNQSAVNLTKENMMLVDVNQTKMQAIHTDIALLPTNQMFDGIVSNPPYIPSKEMGDLQAEIYQNESHLALHGGYDGLDVVRKILDASKSVLKPGGWIWLEVDDSHPKIIPNILPEQFAFVEMREDIFGNPRFVKIIKKS</sequence>
<evidence type="ECO:0000256" key="5">
    <source>
        <dbReference type="ARBA" id="ARBA00048391"/>
    </source>
</evidence>
<dbReference type="GO" id="GO:0102559">
    <property type="term" value="F:peptide chain release factor N(5)-glutamine methyltransferase activity"/>
    <property type="evidence" value="ECO:0007669"/>
    <property type="project" value="UniProtKB-EC"/>
</dbReference>
<dbReference type="Gene3D" id="1.10.8.10">
    <property type="entry name" value="DNA helicase RuvA subunit, C-terminal domain"/>
    <property type="match status" value="1"/>
</dbReference>
<reference evidence="8" key="1">
    <citation type="submission" date="2020-04" db="EMBL/GenBank/DDBJ databases">
        <authorList>
            <person name="Neveu A P."/>
        </authorList>
    </citation>
    <scope>NUCLEOTIDE SEQUENCE</scope>
    <source>
        <tissue evidence="8">Whole embryo</tissue>
    </source>
</reference>